<dbReference type="PANTHER" id="PTHR35789">
    <property type="entry name" value="SPORE GERMINATION PROTEIN B3"/>
    <property type="match status" value="1"/>
</dbReference>
<dbReference type="AlphaFoldDB" id="A0A410WXE7"/>
<comment type="similarity">
    <text evidence="2">Belongs to the GerABKC lipoprotein family.</text>
</comment>
<dbReference type="GeneID" id="95376372"/>
<keyword evidence="13" id="KW-1185">Reference proteome</keyword>
<dbReference type="Pfam" id="PF05504">
    <property type="entry name" value="Spore_GerAC"/>
    <property type="match status" value="1"/>
</dbReference>
<dbReference type="PANTHER" id="PTHR35789:SF1">
    <property type="entry name" value="SPORE GERMINATION PROTEIN B3"/>
    <property type="match status" value="1"/>
</dbReference>
<evidence type="ECO:0000256" key="1">
    <source>
        <dbReference type="ARBA" id="ARBA00004635"/>
    </source>
</evidence>
<dbReference type="EMBL" id="CP026520">
    <property type="protein sequence ID" value="QAV19156.1"/>
    <property type="molecule type" value="Genomic_DNA"/>
</dbReference>
<dbReference type="KEGG" id="pchi:PC41400_16305"/>
<dbReference type="Pfam" id="PF25198">
    <property type="entry name" value="Spore_GerAC_N"/>
    <property type="match status" value="1"/>
</dbReference>
<dbReference type="Proteomes" id="UP000288943">
    <property type="component" value="Chromosome"/>
</dbReference>
<evidence type="ECO:0000256" key="7">
    <source>
        <dbReference type="ARBA" id="ARBA00023288"/>
    </source>
</evidence>
<proteinExistence type="inferred from homology"/>
<reference evidence="11 12" key="1">
    <citation type="submission" date="2018-01" db="EMBL/GenBank/DDBJ databases">
        <title>The whole genome sequencing and assembly of Paenibacillus chitinolyticus KCCM 41400 strain.</title>
        <authorList>
            <person name="Kim J.-Y."/>
            <person name="Park M.-K."/>
            <person name="Lee Y.-J."/>
            <person name="Yi H."/>
            <person name="Bahn Y.-S."/>
            <person name="Kim J.F."/>
            <person name="Lee D.-W."/>
        </authorList>
    </citation>
    <scope>NUCLEOTIDE SEQUENCE [LARGE SCALE GENOMIC DNA]</scope>
    <source>
        <strain evidence="11 12">KCCM 41400</strain>
    </source>
</reference>
<dbReference type="InterPro" id="IPR046953">
    <property type="entry name" value="Spore_GerAC-like_C"/>
</dbReference>
<dbReference type="Gene3D" id="3.30.300.210">
    <property type="entry name" value="Nutrient germinant receptor protein C, domain 3"/>
    <property type="match status" value="1"/>
</dbReference>
<evidence type="ECO:0000313" key="12">
    <source>
        <dbReference type="Proteomes" id="UP000288943"/>
    </source>
</evidence>
<gene>
    <name evidence="10" type="ORF">M5X16_20945</name>
    <name evidence="11" type="ORF">PC41400_16305</name>
</gene>
<dbReference type="NCBIfam" id="TIGR02887">
    <property type="entry name" value="spore_ger_x_C"/>
    <property type="match status" value="1"/>
</dbReference>
<dbReference type="PROSITE" id="PS51257">
    <property type="entry name" value="PROKAR_LIPOPROTEIN"/>
    <property type="match status" value="1"/>
</dbReference>
<protein>
    <submittedName>
        <fullName evidence="11">Ger(X)C family spore germination protein</fullName>
    </submittedName>
</protein>
<evidence type="ECO:0000259" key="8">
    <source>
        <dbReference type="Pfam" id="PF05504"/>
    </source>
</evidence>
<evidence type="ECO:0000256" key="3">
    <source>
        <dbReference type="ARBA" id="ARBA00022544"/>
    </source>
</evidence>
<evidence type="ECO:0000313" key="10">
    <source>
        <dbReference type="EMBL" id="MCY9598220.1"/>
    </source>
</evidence>
<feature type="domain" description="Spore germination protein N-terminal" evidence="9">
    <location>
        <begin position="22"/>
        <end position="173"/>
    </location>
</feature>
<keyword evidence="5" id="KW-0472">Membrane</keyword>
<feature type="domain" description="Spore germination GerAC-like C-terminal" evidence="8">
    <location>
        <begin position="215"/>
        <end position="379"/>
    </location>
</feature>
<dbReference type="GO" id="GO:0016020">
    <property type="term" value="C:membrane"/>
    <property type="evidence" value="ECO:0007669"/>
    <property type="project" value="UniProtKB-SubCell"/>
</dbReference>
<dbReference type="EMBL" id="JAMDMJ010000029">
    <property type="protein sequence ID" value="MCY9598220.1"/>
    <property type="molecule type" value="Genomic_DNA"/>
</dbReference>
<evidence type="ECO:0000313" key="11">
    <source>
        <dbReference type="EMBL" id="QAV19156.1"/>
    </source>
</evidence>
<dbReference type="InterPro" id="IPR057336">
    <property type="entry name" value="GerAC_N"/>
</dbReference>
<accession>A0A410WXE7</accession>
<keyword evidence="4" id="KW-0732">Signal</keyword>
<sequence>MRRIRLFIALLPLLLMTGCWSKVEIDEQTFVFALYIDQGDTPDKVEVTISSPLPNRLLSGQQAGSGTSHGQPYAVISKQGTSIQQALMLIQRDLTRKIHFGHTRIVTVGRQYAENGIKDMLDWMQREPTFHISTIVSTAPGKAKEVAELTPVYERMPAEVMLKMAQQRAMLDTSAKQCLIAEASGQGVATNYLTMGVMKMPSENGEIKPWAGIQGVALYYDDKLTGVLPSAEGRAIAWALGRSGRQVYTLSWDDGQSRADILFNQLMSKKSVRMGPEGPRFTLSLKGDGDLIHKRDIMNRDEKEMNAILEQKLREKIEKQLKSAFSKTQKAKSDVLQLGMLLDWKYPKFWEEKRDNWTDYYKNDLDIEFKVEINVKQVGILS</sequence>
<dbReference type="GO" id="GO:0009847">
    <property type="term" value="P:spore germination"/>
    <property type="evidence" value="ECO:0007669"/>
    <property type="project" value="InterPro"/>
</dbReference>
<dbReference type="RefSeq" id="WP_042225959.1">
    <property type="nucleotide sequence ID" value="NZ_CP026520.1"/>
</dbReference>
<dbReference type="OrthoDB" id="9816067at2"/>
<evidence type="ECO:0000256" key="6">
    <source>
        <dbReference type="ARBA" id="ARBA00023139"/>
    </source>
</evidence>
<reference evidence="10 13" key="2">
    <citation type="submission" date="2022-05" db="EMBL/GenBank/DDBJ databases">
        <title>Genome Sequencing of Bee-Associated Microbes.</title>
        <authorList>
            <person name="Dunlap C."/>
        </authorList>
    </citation>
    <scope>NUCLEOTIDE SEQUENCE [LARGE SCALE GENOMIC DNA]</scope>
    <source>
        <strain evidence="10 13">NRRL B-23120</strain>
    </source>
</reference>
<dbReference type="InterPro" id="IPR008844">
    <property type="entry name" value="Spore_GerAC-like"/>
</dbReference>
<keyword evidence="7" id="KW-0449">Lipoprotein</keyword>
<evidence type="ECO:0000256" key="2">
    <source>
        <dbReference type="ARBA" id="ARBA00007886"/>
    </source>
</evidence>
<name>A0A410WXE7_9BACL</name>
<comment type="subcellular location">
    <subcellularLocation>
        <location evidence="1">Membrane</location>
        <topology evidence="1">Lipid-anchor</topology>
    </subcellularLocation>
</comment>
<evidence type="ECO:0000256" key="5">
    <source>
        <dbReference type="ARBA" id="ARBA00023136"/>
    </source>
</evidence>
<evidence type="ECO:0000256" key="4">
    <source>
        <dbReference type="ARBA" id="ARBA00022729"/>
    </source>
</evidence>
<organism evidence="11 12">
    <name type="scientific">Paenibacillus chitinolyticus</name>
    <dbReference type="NCBI Taxonomy" id="79263"/>
    <lineage>
        <taxon>Bacteria</taxon>
        <taxon>Bacillati</taxon>
        <taxon>Bacillota</taxon>
        <taxon>Bacilli</taxon>
        <taxon>Bacillales</taxon>
        <taxon>Paenibacillaceae</taxon>
        <taxon>Paenibacillus</taxon>
    </lineage>
</organism>
<keyword evidence="3" id="KW-0309">Germination</keyword>
<evidence type="ECO:0000313" key="13">
    <source>
        <dbReference type="Proteomes" id="UP001527202"/>
    </source>
</evidence>
<dbReference type="Proteomes" id="UP001527202">
    <property type="component" value="Unassembled WGS sequence"/>
</dbReference>
<evidence type="ECO:0000259" key="9">
    <source>
        <dbReference type="Pfam" id="PF25198"/>
    </source>
</evidence>
<dbReference type="InterPro" id="IPR038501">
    <property type="entry name" value="Spore_GerAC_C_sf"/>
</dbReference>
<keyword evidence="6" id="KW-0564">Palmitate</keyword>